<feature type="domain" description="CN hydrolase" evidence="3">
    <location>
        <begin position="4"/>
        <end position="250"/>
    </location>
</feature>
<evidence type="ECO:0000313" key="5">
    <source>
        <dbReference type="Proteomes" id="UP001501074"/>
    </source>
</evidence>
<reference evidence="5" key="1">
    <citation type="journal article" date="2019" name="Int. J. Syst. Evol. Microbiol.">
        <title>The Global Catalogue of Microorganisms (GCM) 10K type strain sequencing project: providing services to taxonomists for standard genome sequencing and annotation.</title>
        <authorList>
            <consortium name="The Broad Institute Genomics Platform"/>
            <consortium name="The Broad Institute Genome Sequencing Center for Infectious Disease"/>
            <person name="Wu L."/>
            <person name="Ma J."/>
        </authorList>
    </citation>
    <scope>NUCLEOTIDE SEQUENCE [LARGE SCALE GENOMIC DNA]</scope>
    <source>
        <strain evidence="5">JCM 16902</strain>
    </source>
</reference>
<proteinExistence type="predicted"/>
<evidence type="ECO:0000256" key="1">
    <source>
        <dbReference type="ARBA" id="ARBA00022801"/>
    </source>
</evidence>
<dbReference type="InterPro" id="IPR003010">
    <property type="entry name" value="C-N_Hydrolase"/>
</dbReference>
<dbReference type="InterPro" id="IPR036526">
    <property type="entry name" value="C-N_Hydrolase_sf"/>
</dbReference>
<keyword evidence="1 4" id="KW-0378">Hydrolase</keyword>
<keyword evidence="5" id="KW-1185">Reference proteome</keyword>
<comment type="caution">
    <text evidence="4">The sequence shown here is derived from an EMBL/GenBank/DDBJ whole genome shotgun (WGS) entry which is preliminary data.</text>
</comment>
<dbReference type="PANTHER" id="PTHR43674">
    <property type="entry name" value="NITRILASE C965.09-RELATED"/>
    <property type="match status" value="1"/>
</dbReference>
<dbReference type="Gene3D" id="3.60.110.10">
    <property type="entry name" value="Carbon-nitrogen hydrolase"/>
    <property type="match status" value="1"/>
</dbReference>
<evidence type="ECO:0000256" key="2">
    <source>
        <dbReference type="SAM" id="MobiDB-lite"/>
    </source>
</evidence>
<protein>
    <submittedName>
        <fullName evidence="4">Carbon-nitrogen hydrolase family protein</fullName>
    </submittedName>
</protein>
<evidence type="ECO:0000259" key="3">
    <source>
        <dbReference type="PROSITE" id="PS50263"/>
    </source>
</evidence>
<dbReference type="InterPro" id="IPR050345">
    <property type="entry name" value="Aliph_Amidase/BUP"/>
</dbReference>
<sequence length="282" mass="30035">MSAITLGVVSAPFDRDLEGDFARVAVLIDEARGRGVQLLALPEATLGGYLSDLRGSAPPPPAFRQDGPEIARLAALAGEMVVCAGYCEQTDDGKLYNSVVCVDGSGVLGNHRKVHQPLREDAHYAAGQEFAAFDTPVGRIGMMICYDKAFPESARSLALDGAQIVVCVSAWPGSRTNAPENLEDDRWKHRFDIFDQARALENQIVWLSANQSGSFGSLRFVSSAKIVGPGGDVLVGTGVAEGLAVVEVDVDDALTQARRSMGHLRDRRPAAYTTHEPVAVGS</sequence>
<dbReference type="GO" id="GO:0016787">
    <property type="term" value="F:hydrolase activity"/>
    <property type="evidence" value="ECO:0007669"/>
    <property type="project" value="UniProtKB-KW"/>
</dbReference>
<dbReference type="EMBL" id="BAAAZO010000011">
    <property type="protein sequence ID" value="GAA3630933.1"/>
    <property type="molecule type" value="Genomic_DNA"/>
</dbReference>
<dbReference type="Pfam" id="PF00795">
    <property type="entry name" value="CN_hydrolase"/>
    <property type="match status" value="1"/>
</dbReference>
<name>A0ABP7AF46_9ACTN</name>
<evidence type="ECO:0000313" key="4">
    <source>
        <dbReference type="EMBL" id="GAA3630933.1"/>
    </source>
</evidence>
<dbReference type="PROSITE" id="PS50263">
    <property type="entry name" value="CN_HYDROLASE"/>
    <property type="match status" value="1"/>
</dbReference>
<dbReference type="SUPFAM" id="SSF56317">
    <property type="entry name" value="Carbon-nitrogen hydrolase"/>
    <property type="match status" value="1"/>
</dbReference>
<dbReference type="PANTHER" id="PTHR43674:SF16">
    <property type="entry name" value="CARBON-NITROGEN FAMILY, PUTATIVE (AFU_ORTHOLOGUE AFUA_5G02350)-RELATED"/>
    <property type="match status" value="1"/>
</dbReference>
<dbReference type="CDD" id="cd07197">
    <property type="entry name" value="nitrilase"/>
    <property type="match status" value="1"/>
</dbReference>
<dbReference type="Proteomes" id="UP001501074">
    <property type="component" value="Unassembled WGS sequence"/>
</dbReference>
<feature type="region of interest" description="Disordered" evidence="2">
    <location>
        <begin position="262"/>
        <end position="282"/>
    </location>
</feature>
<accession>A0ABP7AF46</accession>
<organism evidence="4 5">
    <name type="scientific">Kineosporia mesophila</name>
    <dbReference type="NCBI Taxonomy" id="566012"/>
    <lineage>
        <taxon>Bacteria</taxon>
        <taxon>Bacillati</taxon>
        <taxon>Actinomycetota</taxon>
        <taxon>Actinomycetes</taxon>
        <taxon>Kineosporiales</taxon>
        <taxon>Kineosporiaceae</taxon>
        <taxon>Kineosporia</taxon>
    </lineage>
</organism>
<gene>
    <name evidence="4" type="ORF">GCM10022223_56070</name>
</gene>
<dbReference type="RefSeq" id="WP_231488490.1">
    <property type="nucleotide sequence ID" value="NZ_BAAAZO010000011.1"/>
</dbReference>